<protein>
    <submittedName>
        <fullName evidence="1">Uncharacterized protein</fullName>
    </submittedName>
</protein>
<accession>A0A6J7X3T7</accession>
<organism evidence="1">
    <name type="scientific">uncultured Caudovirales phage</name>
    <dbReference type="NCBI Taxonomy" id="2100421"/>
    <lineage>
        <taxon>Viruses</taxon>
        <taxon>Duplodnaviria</taxon>
        <taxon>Heunggongvirae</taxon>
        <taxon>Uroviricota</taxon>
        <taxon>Caudoviricetes</taxon>
        <taxon>Peduoviridae</taxon>
        <taxon>Maltschvirus</taxon>
        <taxon>Maltschvirus maltsch</taxon>
    </lineage>
</organism>
<evidence type="ECO:0000313" key="1">
    <source>
        <dbReference type="EMBL" id="CAB5225491.1"/>
    </source>
</evidence>
<gene>
    <name evidence="1" type="ORF">UFOVP745_24</name>
</gene>
<sequence>MKQSNSSDKLAFYTETPDVLELSKELTRSLYTTANVERLNAADDIRFCRWAGQSDDGKKHSENLPNNRQAFPFEGASDVRNRLADSTINELSCLLTTSFERSQLGVLATEFNDMGVASAATTLMNWVTQQKLRTEISREVELGSQYGLHYGWMIYHVGWDQEFSKRLQKISIDEIAALAQQAGPDSALAQLPELIMNPEAADQAAQLISLNLPDFGLGDIKKFVKQLRETGEGEMRETYISKNLPCVTALKPFEEVAMPPETMDLQSARVIFRRIYMNEVDLRSKVKEEDWNEEFIDQAVETAGKQSWYTNPLDTITALGASPIIRQDNLIEICYAYTRQIDKDGIAAIYCTVFSPLVEQDLYAKHELLDYAHGEFPFIEFRREVVRRPITESRGIPELTITDQDEIKAQHDSIRDRTAFETLPPMKVVKRIGQINKIGPGVQLPVTRPDDYSWLESPNRAPTTAFNLIERVENNHANYFGLNRATVVPIKTQLMQQQLVNRWLCTWSKIYNQMFSLCLQYMPPEEIQRITGVQLPNNMSEIASGFDFIVRFNIQSLDNDLVAKKLQAISTFVVPLDAGGVLNRNKLIQMIIEAVAPESARDLIMDNSSASEKMFREVQSDIGMMMLGNEPMYKENDPTAETRMQYVQDIISKNPKAQVAAQQDPVFQTLMQNYIKNMQMSVMQQQNAQIGRTGVTPVGDQMMQQQQPPQM</sequence>
<dbReference type="EMBL" id="LR798348">
    <property type="protein sequence ID" value="CAB5225491.1"/>
    <property type="molecule type" value="Genomic_DNA"/>
</dbReference>
<proteinExistence type="predicted"/>
<reference evidence="1" key="1">
    <citation type="submission" date="2020-05" db="EMBL/GenBank/DDBJ databases">
        <authorList>
            <person name="Chiriac C."/>
            <person name="Salcher M."/>
            <person name="Ghai R."/>
            <person name="Kavagutti S V."/>
        </authorList>
    </citation>
    <scope>NUCLEOTIDE SEQUENCE</scope>
</reference>
<name>A0A6J7X3T7_9CAUD</name>